<gene>
    <name evidence="2" type="ORF">PXEA_LOCUS12372</name>
</gene>
<sequence>MDLRLAHFFLSSSRPRSLSANQPQSSPPCRQTGERRLLPPRVMHSLPPRLDLRVRRISHEYVNIAAAHLKVTRPLSTVYTDATCAFCPTTLRTTPFFNPLSI</sequence>
<evidence type="ECO:0000313" key="3">
    <source>
        <dbReference type="Proteomes" id="UP000784294"/>
    </source>
</evidence>
<dbReference type="EMBL" id="CAAALY010039380">
    <property type="protein sequence ID" value="VEL18932.1"/>
    <property type="molecule type" value="Genomic_DNA"/>
</dbReference>
<evidence type="ECO:0000256" key="1">
    <source>
        <dbReference type="SAM" id="MobiDB-lite"/>
    </source>
</evidence>
<comment type="caution">
    <text evidence="2">The sequence shown here is derived from an EMBL/GenBank/DDBJ whole genome shotgun (WGS) entry which is preliminary data.</text>
</comment>
<organism evidence="2 3">
    <name type="scientific">Protopolystoma xenopodis</name>
    <dbReference type="NCBI Taxonomy" id="117903"/>
    <lineage>
        <taxon>Eukaryota</taxon>
        <taxon>Metazoa</taxon>
        <taxon>Spiralia</taxon>
        <taxon>Lophotrochozoa</taxon>
        <taxon>Platyhelminthes</taxon>
        <taxon>Monogenea</taxon>
        <taxon>Polyopisthocotylea</taxon>
        <taxon>Polystomatidea</taxon>
        <taxon>Polystomatidae</taxon>
        <taxon>Protopolystoma</taxon>
    </lineage>
</organism>
<reference evidence="2" key="1">
    <citation type="submission" date="2018-11" db="EMBL/GenBank/DDBJ databases">
        <authorList>
            <consortium name="Pathogen Informatics"/>
        </authorList>
    </citation>
    <scope>NUCLEOTIDE SEQUENCE</scope>
</reference>
<feature type="region of interest" description="Disordered" evidence="1">
    <location>
        <begin position="14"/>
        <end position="35"/>
    </location>
</feature>
<evidence type="ECO:0000313" key="2">
    <source>
        <dbReference type="EMBL" id="VEL18932.1"/>
    </source>
</evidence>
<proteinExistence type="predicted"/>
<protein>
    <submittedName>
        <fullName evidence="2">Uncharacterized protein</fullName>
    </submittedName>
</protein>
<name>A0A3S5BUG6_9PLAT</name>
<keyword evidence="3" id="KW-1185">Reference proteome</keyword>
<accession>A0A3S5BUG6</accession>
<dbReference type="AlphaFoldDB" id="A0A3S5BUG6"/>
<dbReference type="Proteomes" id="UP000784294">
    <property type="component" value="Unassembled WGS sequence"/>
</dbReference>
<feature type="compositionally biased region" description="Polar residues" evidence="1">
    <location>
        <begin position="20"/>
        <end position="29"/>
    </location>
</feature>